<evidence type="ECO:0000259" key="4">
    <source>
        <dbReference type="Pfam" id="PF13249"/>
    </source>
</evidence>
<evidence type="ECO:0000259" key="3">
    <source>
        <dbReference type="Pfam" id="PF13243"/>
    </source>
</evidence>
<dbReference type="PANTHER" id="PTHR37539:SF1">
    <property type="entry name" value="ER-BOUND OXYGENASE MPAB_MPAB'_RUBBER OXYGENASE CATALYTIC DOMAIN-CONTAINING PROTEIN"/>
    <property type="match status" value="1"/>
</dbReference>
<dbReference type="PANTHER" id="PTHR37539">
    <property type="entry name" value="SECRETED PROTEIN-RELATED"/>
    <property type="match status" value="1"/>
</dbReference>
<dbReference type="SUPFAM" id="SSF48239">
    <property type="entry name" value="Terpenoid cyclases/Protein prenyltransferases"/>
    <property type="match status" value="2"/>
</dbReference>
<gene>
    <name evidence="5" type="ORF">DI536_08485</name>
</gene>
<feature type="domain" description="Squalene cyclase C-terminal" evidence="3">
    <location>
        <begin position="269"/>
        <end position="611"/>
    </location>
</feature>
<dbReference type="InterPro" id="IPR032696">
    <property type="entry name" value="SQ_cyclase_C"/>
</dbReference>
<dbReference type="Pfam" id="PF13243">
    <property type="entry name" value="SQHop_cyclase_C"/>
    <property type="match status" value="1"/>
</dbReference>
<sequence length="994" mass="109688">MAEPKADEVQLAMDRAHRVLWKSQRADGSWDVPADIGTWVTSQTVVVLKHLQQLDEEDTRQAAKWLEGQQKTDGSFTIQPFARHGDLGATACAWAALYLCGAHAAAEKARSWVELHGGVAHVIEKMSEGDFAALFLAMAGLLDAEKLPCPNTTAMCLPGAMAFMGTRFHAGILMGAIQADITIQSLRGDFKGFIDGIKGRTALDLFRQFQNEEGSVNGASSITAMALPMFKAIGSLEAKTMMDRALRWLETQKIRDATGLHFPGYGTDVWSTAFVTRSLLAGGVPATDEDLGRALKWMADAQSLTHPQPELNNRKPNAVRLGGWGFQKTNHSMPDNDDAGVVLSAIGPALDDPKLDPTLRNRLSQTAELAKRWLYDMQNDDGGWSAFVWELGSKPPGPVMEKQVKVDLANQLAMIPLVIDPPPFVQDPATEDVTSRVLHGLAQVGEKYNASPNVQRAVEFLKKQQTASGAWWGRWVVNYLSATSFVLLGLHAVGVDMKADWVRRAVKWVLSKQNADGGWGETPASYKTEAEAGIGPTMLPLTGLVVQGLIKAGEGDNPQVKKAIALIIASQRADGTWPNGEYLHTNIPPDTFYLYPYAAWFYPAEALGLYLQHLEHPSTAGDERQRWSNEFLDAARHRMDPKADDVIRAIFARGEAKEVNKLMSNIFRTDQPIPPELPDEAEAYFKDTALPAWADQQQLAIAQRLFTRTGWQVAMGLFCSSLPQAYASAHGAYVIVQTQGLTRHTKQRIFETAQFLFDVLDEGALEKDGRGIRTAQKVRLMHATVRHLLLQRPDPKWDTALRGLPINQEDLAGTLMTFSVVTLEALRTLGIAYSVEEANAWLHTWKVVGTLLGIEEQLLPRDILDGQELMEAIRDRQWANAPEGKTLIQPLVQMMQDYFPGPILDGIPNSLIRLLAGDVCADYLGLPPADWTMHLVKGGTELDEWIPQWVGAGTPSERLFAWVSHQFMEGVVAVEREGKQAKFRIPTALTKTVK</sequence>
<dbReference type="UniPathway" id="UPA00337"/>
<evidence type="ECO:0000259" key="2">
    <source>
        <dbReference type="Pfam" id="PF09995"/>
    </source>
</evidence>
<evidence type="ECO:0000256" key="1">
    <source>
        <dbReference type="ARBA" id="ARBA00005179"/>
    </source>
</evidence>
<dbReference type="GO" id="GO:0016491">
    <property type="term" value="F:oxidoreductase activity"/>
    <property type="evidence" value="ECO:0007669"/>
    <property type="project" value="InterPro"/>
</dbReference>
<dbReference type="CDD" id="cd00688">
    <property type="entry name" value="ISOPREN_C2_like"/>
    <property type="match status" value="1"/>
</dbReference>
<dbReference type="AlphaFoldDB" id="A0A2W5TVS3"/>
<dbReference type="Pfam" id="PF09995">
    <property type="entry name" value="MPAB_Lcp_cat"/>
    <property type="match status" value="1"/>
</dbReference>
<accession>A0A2W5TVS3</accession>
<dbReference type="InterPro" id="IPR008930">
    <property type="entry name" value="Terpenoid_cyclase/PrenylTrfase"/>
</dbReference>
<dbReference type="InterPro" id="IPR032697">
    <property type="entry name" value="SQ_cyclase_N"/>
</dbReference>
<dbReference type="Proteomes" id="UP000249061">
    <property type="component" value="Unassembled WGS sequence"/>
</dbReference>
<evidence type="ECO:0000313" key="6">
    <source>
        <dbReference type="Proteomes" id="UP000249061"/>
    </source>
</evidence>
<comment type="caution">
    <text evidence="5">The sequence shown here is derived from an EMBL/GenBank/DDBJ whole genome shotgun (WGS) entry which is preliminary data.</text>
</comment>
<feature type="domain" description="Squalene cyclase N-terminal" evidence="4">
    <location>
        <begin position="14"/>
        <end position="163"/>
    </location>
</feature>
<comment type="pathway">
    <text evidence="1">Secondary metabolite biosynthesis.</text>
</comment>
<organism evidence="5 6">
    <name type="scientific">Archangium gephyra</name>
    <dbReference type="NCBI Taxonomy" id="48"/>
    <lineage>
        <taxon>Bacteria</taxon>
        <taxon>Pseudomonadati</taxon>
        <taxon>Myxococcota</taxon>
        <taxon>Myxococcia</taxon>
        <taxon>Myxococcales</taxon>
        <taxon>Cystobacterineae</taxon>
        <taxon>Archangiaceae</taxon>
        <taxon>Archangium</taxon>
    </lineage>
</organism>
<dbReference type="Gene3D" id="1.50.10.20">
    <property type="match status" value="2"/>
</dbReference>
<dbReference type="InterPro" id="IPR018713">
    <property type="entry name" value="MPAB/Lcp_cat_dom"/>
</dbReference>
<feature type="domain" description="ER-bound oxygenase mpaB/mpaB'/Rubber oxygenase catalytic" evidence="2">
    <location>
        <begin position="721"/>
        <end position="931"/>
    </location>
</feature>
<evidence type="ECO:0000313" key="5">
    <source>
        <dbReference type="EMBL" id="PZR15475.1"/>
    </source>
</evidence>
<dbReference type="EMBL" id="QFQP01000005">
    <property type="protein sequence ID" value="PZR15475.1"/>
    <property type="molecule type" value="Genomic_DNA"/>
</dbReference>
<protein>
    <recommendedName>
        <fullName evidence="7">Squalene--hopene cyclase</fullName>
    </recommendedName>
</protein>
<proteinExistence type="predicted"/>
<dbReference type="InterPro" id="IPR037473">
    <property type="entry name" value="Lcp-like"/>
</dbReference>
<dbReference type="Pfam" id="PF13249">
    <property type="entry name" value="SQHop_cyclase_N"/>
    <property type="match status" value="1"/>
</dbReference>
<reference evidence="5 6" key="1">
    <citation type="submission" date="2017-08" db="EMBL/GenBank/DDBJ databases">
        <title>Infants hospitalized years apart are colonized by the same room-sourced microbial strains.</title>
        <authorList>
            <person name="Brooks B."/>
            <person name="Olm M.R."/>
            <person name="Firek B.A."/>
            <person name="Baker R."/>
            <person name="Thomas B.C."/>
            <person name="Morowitz M.J."/>
            <person name="Banfield J.F."/>
        </authorList>
    </citation>
    <scope>NUCLEOTIDE SEQUENCE [LARGE SCALE GENOMIC DNA]</scope>
    <source>
        <strain evidence="5">S2_003_000_R2_14</strain>
    </source>
</reference>
<evidence type="ECO:0008006" key="7">
    <source>
        <dbReference type="Google" id="ProtNLM"/>
    </source>
</evidence>
<name>A0A2W5TVS3_9BACT</name>